<evidence type="ECO:0000313" key="3">
    <source>
        <dbReference type="Proteomes" id="UP000266841"/>
    </source>
</evidence>
<name>K0RBQ0_THAOC</name>
<organism evidence="2 3">
    <name type="scientific">Thalassiosira oceanica</name>
    <name type="common">Marine diatom</name>
    <dbReference type="NCBI Taxonomy" id="159749"/>
    <lineage>
        <taxon>Eukaryota</taxon>
        <taxon>Sar</taxon>
        <taxon>Stramenopiles</taxon>
        <taxon>Ochrophyta</taxon>
        <taxon>Bacillariophyta</taxon>
        <taxon>Coscinodiscophyceae</taxon>
        <taxon>Thalassiosirophycidae</taxon>
        <taxon>Thalassiosirales</taxon>
        <taxon>Thalassiosiraceae</taxon>
        <taxon>Thalassiosira</taxon>
    </lineage>
</organism>
<comment type="caution">
    <text evidence="2">The sequence shown here is derived from an EMBL/GenBank/DDBJ whole genome shotgun (WGS) entry which is preliminary data.</text>
</comment>
<gene>
    <name evidence="2" type="ORF">THAOC_30350</name>
</gene>
<keyword evidence="3" id="KW-1185">Reference proteome</keyword>
<feature type="region of interest" description="Disordered" evidence="1">
    <location>
        <begin position="1"/>
        <end position="34"/>
    </location>
</feature>
<sequence length="186" mass="21000">MTRRRAVRRTRRATGASEGDGEEGAAAEEAGDTKRTAEWAIQYMALNIDSSNRKKKGSKQSQDEMAEEIARRARQMLTKMGLTPDALGDVEEIATNLLKILDMDSQENAMNSGQFSVLPETMQDQLKKLWGAVGNEEEVMEEEADSDEEGIDWDEVWDEVWEEETSLRGEEEPDFEESDSEESDLD</sequence>
<dbReference type="EMBL" id="AGNL01043328">
    <property type="protein sequence ID" value="EJK50615.1"/>
    <property type="molecule type" value="Genomic_DNA"/>
</dbReference>
<proteinExistence type="predicted"/>
<dbReference type="AlphaFoldDB" id="K0RBQ0"/>
<reference evidence="2 3" key="1">
    <citation type="journal article" date="2012" name="Genome Biol.">
        <title>Genome and low-iron response of an oceanic diatom adapted to chronic iron limitation.</title>
        <authorList>
            <person name="Lommer M."/>
            <person name="Specht M."/>
            <person name="Roy A.S."/>
            <person name="Kraemer L."/>
            <person name="Andreson R."/>
            <person name="Gutowska M.A."/>
            <person name="Wolf J."/>
            <person name="Bergner S.V."/>
            <person name="Schilhabel M.B."/>
            <person name="Klostermeier U.C."/>
            <person name="Beiko R.G."/>
            <person name="Rosenstiel P."/>
            <person name="Hippler M."/>
            <person name="Laroche J."/>
        </authorList>
    </citation>
    <scope>NUCLEOTIDE SEQUENCE [LARGE SCALE GENOMIC DNA]</scope>
    <source>
        <strain evidence="2 3">CCMP1005</strain>
    </source>
</reference>
<evidence type="ECO:0000256" key="1">
    <source>
        <dbReference type="SAM" id="MobiDB-lite"/>
    </source>
</evidence>
<feature type="region of interest" description="Disordered" evidence="1">
    <location>
        <begin position="161"/>
        <end position="186"/>
    </location>
</feature>
<feature type="compositionally biased region" description="Acidic residues" evidence="1">
    <location>
        <begin position="19"/>
        <end position="30"/>
    </location>
</feature>
<feature type="compositionally biased region" description="Basic residues" evidence="1">
    <location>
        <begin position="1"/>
        <end position="12"/>
    </location>
</feature>
<feature type="compositionally biased region" description="Acidic residues" evidence="1">
    <location>
        <begin position="171"/>
        <end position="186"/>
    </location>
</feature>
<evidence type="ECO:0000313" key="2">
    <source>
        <dbReference type="EMBL" id="EJK50615.1"/>
    </source>
</evidence>
<accession>K0RBQ0</accession>
<feature type="region of interest" description="Disordered" evidence="1">
    <location>
        <begin position="50"/>
        <end position="72"/>
    </location>
</feature>
<protein>
    <submittedName>
        <fullName evidence="2">Uncharacterized protein</fullName>
    </submittedName>
</protein>
<dbReference type="Proteomes" id="UP000266841">
    <property type="component" value="Unassembled WGS sequence"/>
</dbReference>